<name>A0A9D2AGD5_9FIRM</name>
<proteinExistence type="predicted"/>
<dbReference type="EMBL" id="DXFX01000071">
    <property type="protein sequence ID" value="HIX07915.1"/>
    <property type="molecule type" value="Genomic_DNA"/>
</dbReference>
<organism evidence="1 2">
    <name type="scientific">Candidatus Borkfalkia faecipullorum</name>
    <dbReference type="NCBI Taxonomy" id="2838510"/>
    <lineage>
        <taxon>Bacteria</taxon>
        <taxon>Bacillati</taxon>
        <taxon>Bacillota</taxon>
        <taxon>Clostridia</taxon>
        <taxon>Christensenellales</taxon>
        <taxon>Christensenellaceae</taxon>
        <taxon>Candidatus Borkfalkia</taxon>
    </lineage>
</organism>
<reference evidence="1" key="1">
    <citation type="journal article" date="2021" name="PeerJ">
        <title>Extensive microbial diversity within the chicken gut microbiome revealed by metagenomics and culture.</title>
        <authorList>
            <person name="Gilroy R."/>
            <person name="Ravi A."/>
            <person name="Getino M."/>
            <person name="Pursley I."/>
            <person name="Horton D.L."/>
            <person name="Alikhan N.F."/>
            <person name="Baker D."/>
            <person name="Gharbi K."/>
            <person name="Hall N."/>
            <person name="Watson M."/>
            <person name="Adriaenssens E.M."/>
            <person name="Foster-Nyarko E."/>
            <person name="Jarju S."/>
            <person name="Secka A."/>
            <person name="Antonio M."/>
            <person name="Oren A."/>
            <person name="Chaudhuri R.R."/>
            <person name="La Ragione R."/>
            <person name="Hildebrand F."/>
            <person name="Pallen M.J."/>
        </authorList>
    </citation>
    <scope>NUCLEOTIDE SEQUENCE</scope>
    <source>
        <strain evidence="1">811</strain>
    </source>
</reference>
<reference evidence="1" key="2">
    <citation type="submission" date="2021-04" db="EMBL/GenBank/DDBJ databases">
        <authorList>
            <person name="Gilroy R."/>
        </authorList>
    </citation>
    <scope>NUCLEOTIDE SEQUENCE</scope>
    <source>
        <strain evidence="1">811</strain>
    </source>
</reference>
<dbReference type="Proteomes" id="UP000824204">
    <property type="component" value="Unassembled WGS sequence"/>
</dbReference>
<comment type="caution">
    <text evidence="1">The sequence shown here is derived from an EMBL/GenBank/DDBJ whole genome shotgun (WGS) entry which is preliminary data.</text>
</comment>
<accession>A0A9D2AGD5</accession>
<evidence type="ECO:0000313" key="2">
    <source>
        <dbReference type="Proteomes" id="UP000824204"/>
    </source>
</evidence>
<evidence type="ECO:0000313" key="1">
    <source>
        <dbReference type="EMBL" id="HIX07915.1"/>
    </source>
</evidence>
<dbReference type="AlphaFoldDB" id="A0A9D2AGD5"/>
<protein>
    <submittedName>
        <fullName evidence="1">Uncharacterized protein</fullName>
    </submittedName>
</protein>
<sequence length="241" mass="27591">MDTSREQIALFLRRCDELMQSKYIIADTKIGELLQSIAMSDLLYAFFRDATAHFDYAGAKRKYMNFAPYGDAQKKLLFPEDPVERLAFVFCLFMEFDNKTMDLGWFLQEYFYEDGSFYESFYAFCNQVVKPFRNAVKVMFDEPPRGRPARNPAPQAAVPQEKLPFTPQCIEEEKKLVYSSALAPADKVDALLLLNALAAAKTVPLRCALLSGYDRFARTCGRNNPYVAAMRAELARLKENL</sequence>
<gene>
    <name evidence="1" type="ORF">H9741_05560</name>
</gene>